<dbReference type="GO" id="GO:0030170">
    <property type="term" value="F:pyridoxal phosphate binding"/>
    <property type="evidence" value="ECO:0007669"/>
    <property type="project" value="InterPro"/>
</dbReference>
<dbReference type="PANTHER" id="PTHR43713:SF3">
    <property type="entry name" value="GLUTAMATE-1-SEMIALDEHYDE 2,1-AMINOMUTASE 1, CHLOROPLASTIC-RELATED"/>
    <property type="match status" value="1"/>
</dbReference>
<reference evidence="4" key="1">
    <citation type="journal article" date="2021" name="Environ. Microbiol.">
        <title>Genomic characterization of three novel Desulfobacterota classes expand the metabolic and phylogenetic diversity of the phylum.</title>
        <authorList>
            <person name="Murphy C.L."/>
            <person name="Biggerstaff J."/>
            <person name="Eichhorn A."/>
            <person name="Ewing E."/>
            <person name="Shahan R."/>
            <person name="Soriano D."/>
            <person name="Stewart S."/>
            <person name="VanMol K."/>
            <person name="Walker R."/>
            <person name="Walters P."/>
            <person name="Elshahed M.S."/>
            <person name="Youssef N.H."/>
        </authorList>
    </citation>
    <scope>NUCLEOTIDE SEQUENCE</scope>
    <source>
        <strain evidence="4">Zod_Metabat.24</strain>
    </source>
</reference>
<evidence type="ECO:0000256" key="3">
    <source>
        <dbReference type="RuleBase" id="RU003560"/>
    </source>
</evidence>
<dbReference type="InterPro" id="IPR015421">
    <property type="entry name" value="PyrdxlP-dep_Trfase_major"/>
</dbReference>
<organism evidence="4 5">
    <name type="scientific">Candidatus Zymogenus saltonus</name>
    <dbReference type="NCBI Taxonomy" id="2844893"/>
    <lineage>
        <taxon>Bacteria</taxon>
        <taxon>Deltaproteobacteria</taxon>
        <taxon>Candidatus Zymogenia</taxon>
        <taxon>Candidatus Zymogeniales</taxon>
        <taxon>Candidatus Zymogenaceae</taxon>
        <taxon>Candidatus Zymogenus</taxon>
    </lineage>
</organism>
<comment type="similarity">
    <text evidence="3">Belongs to the class-III pyridoxal-phosphate-dependent aminotransferase family.</text>
</comment>
<name>A0A9D8KGF5_9DELT</name>
<dbReference type="PIRSF" id="PIRSF000521">
    <property type="entry name" value="Transaminase_4ab_Lys_Orn"/>
    <property type="match status" value="1"/>
</dbReference>
<protein>
    <submittedName>
        <fullName evidence="4">Aminotransferase class III-fold pyridoxal phosphate-dependent enzyme</fullName>
    </submittedName>
</protein>
<dbReference type="InterPro" id="IPR015422">
    <property type="entry name" value="PyrdxlP-dep_Trfase_small"/>
</dbReference>
<sequence length="411" mass="45252">MKTYTFKKSYEMLEEAKKYVPNGIYGPRSPMFLTYGSYPCFLQRGEGAHIWDVDGNEYIDYMCSFGTNILGINHKGVEAAANKQAEMGNCFTLPSNRWNELAKRLVGLISGMDWTVFGKNGSDATSYSIAVARNHTKKRVVLTANGAYHGAHFWNSHNPAGIPPEYQAFVEHFDYNDLKGLTAKFEEFPGDVAAVMLTPYHHPAMADQVLPDEKFLKGVRDLCDKNGSLLIIDDIRCNFRLHINGSHVYFGVKPDLVTMGKAIANGHPISTALGTSAVKEAAEGVYFSGTHFFSAVPMAAALATIDIIEEEGTIETVAKLGGMLKEGLKSAAEKSGQTIKITGHDAMLFMTFADDPVFEKNRLFCGEAAKRGVFFHPHHNWFLSSAHTEADIEKSVKVAEVAFDIVKNSGK</sequence>
<dbReference type="InterPro" id="IPR015424">
    <property type="entry name" value="PyrdxlP-dep_Trfase"/>
</dbReference>
<gene>
    <name evidence="4" type="ORF">JW984_11040</name>
</gene>
<dbReference type="PANTHER" id="PTHR43713">
    <property type="entry name" value="GLUTAMATE-1-SEMIALDEHYDE 2,1-AMINOMUTASE"/>
    <property type="match status" value="1"/>
</dbReference>
<dbReference type="AlphaFoldDB" id="A0A9D8KGF5"/>
<dbReference type="Pfam" id="PF00202">
    <property type="entry name" value="Aminotran_3"/>
    <property type="match status" value="1"/>
</dbReference>
<dbReference type="InterPro" id="IPR005814">
    <property type="entry name" value="Aminotrans_3"/>
</dbReference>
<comment type="caution">
    <text evidence="4">The sequence shown here is derived from an EMBL/GenBank/DDBJ whole genome shotgun (WGS) entry which is preliminary data.</text>
</comment>
<dbReference type="GO" id="GO:0008483">
    <property type="term" value="F:transaminase activity"/>
    <property type="evidence" value="ECO:0007669"/>
    <property type="project" value="UniProtKB-KW"/>
</dbReference>
<evidence type="ECO:0000313" key="4">
    <source>
        <dbReference type="EMBL" id="MBN1573719.1"/>
    </source>
</evidence>
<reference evidence="4" key="2">
    <citation type="submission" date="2021-01" db="EMBL/GenBank/DDBJ databases">
        <authorList>
            <person name="Hahn C.R."/>
            <person name="Youssef N.H."/>
            <person name="Elshahed M."/>
        </authorList>
    </citation>
    <scope>NUCLEOTIDE SEQUENCE</scope>
    <source>
        <strain evidence="4">Zod_Metabat.24</strain>
    </source>
</reference>
<comment type="cofactor">
    <cofactor evidence="1">
        <name>pyridoxal 5'-phosphate</name>
        <dbReference type="ChEBI" id="CHEBI:597326"/>
    </cofactor>
</comment>
<dbReference type="Gene3D" id="3.40.640.10">
    <property type="entry name" value="Type I PLP-dependent aspartate aminotransferase-like (Major domain)"/>
    <property type="match status" value="1"/>
</dbReference>
<proteinExistence type="inferred from homology"/>
<accession>A0A9D8KGF5</accession>
<evidence type="ECO:0000256" key="1">
    <source>
        <dbReference type="ARBA" id="ARBA00001933"/>
    </source>
</evidence>
<dbReference type="Gene3D" id="3.90.1150.10">
    <property type="entry name" value="Aspartate Aminotransferase, domain 1"/>
    <property type="match status" value="1"/>
</dbReference>
<dbReference type="EMBL" id="JAFGIX010000054">
    <property type="protein sequence ID" value="MBN1573719.1"/>
    <property type="molecule type" value="Genomic_DNA"/>
</dbReference>
<dbReference type="SUPFAM" id="SSF53383">
    <property type="entry name" value="PLP-dependent transferases"/>
    <property type="match status" value="1"/>
</dbReference>
<keyword evidence="4" id="KW-0032">Aminotransferase</keyword>
<evidence type="ECO:0000313" key="5">
    <source>
        <dbReference type="Proteomes" id="UP000809273"/>
    </source>
</evidence>
<evidence type="ECO:0000256" key="2">
    <source>
        <dbReference type="ARBA" id="ARBA00022898"/>
    </source>
</evidence>
<dbReference type="Proteomes" id="UP000809273">
    <property type="component" value="Unassembled WGS sequence"/>
</dbReference>
<keyword evidence="2 3" id="KW-0663">Pyridoxal phosphate</keyword>
<keyword evidence="4" id="KW-0808">Transferase</keyword>